<organism evidence="1 2">
    <name type="scientific">Acer negundo</name>
    <name type="common">Box elder</name>
    <dbReference type="NCBI Taxonomy" id="4023"/>
    <lineage>
        <taxon>Eukaryota</taxon>
        <taxon>Viridiplantae</taxon>
        <taxon>Streptophyta</taxon>
        <taxon>Embryophyta</taxon>
        <taxon>Tracheophyta</taxon>
        <taxon>Spermatophyta</taxon>
        <taxon>Magnoliopsida</taxon>
        <taxon>eudicotyledons</taxon>
        <taxon>Gunneridae</taxon>
        <taxon>Pentapetalae</taxon>
        <taxon>rosids</taxon>
        <taxon>malvids</taxon>
        <taxon>Sapindales</taxon>
        <taxon>Sapindaceae</taxon>
        <taxon>Hippocastanoideae</taxon>
        <taxon>Acereae</taxon>
        <taxon>Acer</taxon>
    </lineage>
</organism>
<keyword evidence="2" id="KW-1185">Reference proteome</keyword>
<dbReference type="EMBL" id="JAJSOW010000106">
    <property type="protein sequence ID" value="KAI9162641.1"/>
    <property type="molecule type" value="Genomic_DNA"/>
</dbReference>
<name>A0AAD5NKW6_ACENE</name>
<reference evidence="1" key="1">
    <citation type="journal article" date="2022" name="Plant J.">
        <title>Strategies of tolerance reflected in two North American maple genomes.</title>
        <authorList>
            <person name="McEvoy S.L."/>
            <person name="Sezen U.U."/>
            <person name="Trouern-Trend A."/>
            <person name="McMahon S.M."/>
            <person name="Schaberg P.G."/>
            <person name="Yang J."/>
            <person name="Wegrzyn J.L."/>
            <person name="Swenson N.G."/>
        </authorList>
    </citation>
    <scope>NUCLEOTIDE SEQUENCE</scope>
    <source>
        <strain evidence="1">91603</strain>
    </source>
</reference>
<protein>
    <submittedName>
        <fullName evidence="1">Uncharacterized protein</fullName>
    </submittedName>
</protein>
<evidence type="ECO:0000313" key="2">
    <source>
        <dbReference type="Proteomes" id="UP001064489"/>
    </source>
</evidence>
<accession>A0AAD5NKW6</accession>
<reference evidence="1" key="2">
    <citation type="submission" date="2023-02" db="EMBL/GenBank/DDBJ databases">
        <authorList>
            <person name="Swenson N.G."/>
            <person name="Wegrzyn J.L."/>
            <person name="Mcevoy S.L."/>
        </authorList>
    </citation>
    <scope>NUCLEOTIDE SEQUENCE</scope>
    <source>
        <strain evidence="1">91603</strain>
        <tissue evidence="1">Leaf</tissue>
    </source>
</reference>
<dbReference type="Proteomes" id="UP001064489">
    <property type="component" value="Chromosome 2"/>
</dbReference>
<proteinExistence type="predicted"/>
<evidence type="ECO:0000313" key="1">
    <source>
        <dbReference type="EMBL" id="KAI9162641.1"/>
    </source>
</evidence>
<sequence length="78" mass="8966">MKQVIVPKELRQRLHSPLSSINNLMFHVSSNSTPSSIANVVDGLLWLSPRTKATIIKCRNLNMSWSFKFSYKQMICEL</sequence>
<comment type="caution">
    <text evidence="1">The sequence shown here is derived from an EMBL/GenBank/DDBJ whole genome shotgun (WGS) entry which is preliminary data.</text>
</comment>
<dbReference type="AlphaFoldDB" id="A0AAD5NKW6"/>
<gene>
    <name evidence="1" type="ORF">LWI28_029154</name>
</gene>